<name>A0AAQ3PGI4_PASNO</name>
<proteinExistence type="predicted"/>
<evidence type="ECO:0008006" key="3">
    <source>
        <dbReference type="Google" id="ProtNLM"/>
    </source>
</evidence>
<gene>
    <name evidence="1" type="ORF">U9M48_002013</name>
</gene>
<keyword evidence="2" id="KW-1185">Reference proteome</keyword>
<sequence>MAALIIWGSSQQIEVWGVDTDSGSEWKVRGNNQFRQMIEARLDEKVMTVALDVVEKASYKKDLEQIDIGDCTGNSPDVGPHGVDALIVDWDTLVIEVDDTNDGDANKLVDETALYQALGFEANDEEAAAKAAEDYAIPCMPPDLEEVFREAAIPVDDNENTEPLVDWDRDNPDMTVGVVYPSMHDFRLALRQYALIHEFQLGTEKSDRQIQRLLQSPNNQGLIGKMASQAWVEERTIPLLKEKPGMGAKEVRQRLHAKYNITIPYQTIWYDRQRVTEKLFGKWDNSFENLYRFKAEIELRSPDSVVEIDTVTVDGKKHFSRFFCSFKACIDGFLNGCRPYLSIDSIALNGMWNGHMPAAVAIDSHNWLFPVAFGFFDSKTKEN</sequence>
<organism evidence="1 2">
    <name type="scientific">Paspalum notatum var. saurae</name>
    <dbReference type="NCBI Taxonomy" id="547442"/>
    <lineage>
        <taxon>Eukaryota</taxon>
        <taxon>Viridiplantae</taxon>
        <taxon>Streptophyta</taxon>
        <taxon>Embryophyta</taxon>
        <taxon>Tracheophyta</taxon>
        <taxon>Spermatophyta</taxon>
        <taxon>Magnoliopsida</taxon>
        <taxon>Liliopsida</taxon>
        <taxon>Poales</taxon>
        <taxon>Poaceae</taxon>
        <taxon>PACMAD clade</taxon>
        <taxon>Panicoideae</taxon>
        <taxon>Andropogonodae</taxon>
        <taxon>Paspaleae</taxon>
        <taxon>Paspalinae</taxon>
        <taxon>Paspalum</taxon>
    </lineage>
</organism>
<dbReference type="PANTHER" id="PTHR31973">
    <property type="entry name" value="POLYPROTEIN, PUTATIVE-RELATED"/>
    <property type="match status" value="1"/>
</dbReference>
<evidence type="ECO:0000313" key="1">
    <source>
        <dbReference type="EMBL" id="WVZ50789.1"/>
    </source>
</evidence>
<reference evidence="1 2" key="1">
    <citation type="submission" date="2024-02" db="EMBL/GenBank/DDBJ databases">
        <title>High-quality chromosome-scale genome assembly of Pensacola bahiagrass (Paspalum notatum Flugge var. saurae).</title>
        <authorList>
            <person name="Vega J.M."/>
            <person name="Podio M."/>
            <person name="Orjuela J."/>
            <person name="Siena L.A."/>
            <person name="Pessino S.C."/>
            <person name="Combes M.C."/>
            <person name="Mariac C."/>
            <person name="Albertini E."/>
            <person name="Pupilli F."/>
            <person name="Ortiz J.P.A."/>
            <person name="Leblanc O."/>
        </authorList>
    </citation>
    <scope>NUCLEOTIDE SEQUENCE [LARGE SCALE GENOMIC DNA]</scope>
    <source>
        <strain evidence="1">R1</strain>
        <tissue evidence="1">Leaf</tissue>
    </source>
</reference>
<accession>A0AAQ3PGI4</accession>
<dbReference type="EMBL" id="CP144745">
    <property type="protein sequence ID" value="WVZ50789.1"/>
    <property type="molecule type" value="Genomic_DNA"/>
</dbReference>
<dbReference type="PANTHER" id="PTHR31973:SF195">
    <property type="entry name" value="MUDR FAMILY TRANSPOSASE"/>
    <property type="match status" value="1"/>
</dbReference>
<dbReference type="Proteomes" id="UP001341281">
    <property type="component" value="Chromosome 01"/>
</dbReference>
<evidence type="ECO:0000313" key="2">
    <source>
        <dbReference type="Proteomes" id="UP001341281"/>
    </source>
</evidence>
<dbReference type="AlphaFoldDB" id="A0AAQ3PGI4"/>
<protein>
    <recommendedName>
        <fullName evidence="3">Transposase</fullName>
    </recommendedName>
</protein>